<accession>A0A1Q9BVV9</accession>
<evidence type="ECO:0000313" key="2">
    <source>
        <dbReference type="EMBL" id="OLP74809.1"/>
    </source>
</evidence>
<reference evidence="2 3" key="1">
    <citation type="submission" date="2016-02" db="EMBL/GenBank/DDBJ databases">
        <title>Genome analysis of coral dinoflagellate symbionts highlights evolutionary adaptations to a symbiotic lifestyle.</title>
        <authorList>
            <person name="Aranda M."/>
            <person name="Li Y."/>
            <person name="Liew Y.J."/>
            <person name="Baumgarten S."/>
            <person name="Simakov O."/>
            <person name="Wilson M."/>
            <person name="Piel J."/>
            <person name="Ashoor H."/>
            <person name="Bougouffa S."/>
            <person name="Bajic V.B."/>
            <person name="Ryu T."/>
            <person name="Ravasi T."/>
            <person name="Bayer T."/>
            <person name="Micklem G."/>
            <person name="Kim H."/>
            <person name="Bhak J."/>
            <person name="Lajeunesse T.C."/>
            <person name="Voolstra C.R."/>
        </authorList>
    </citation>
    <scope>NUCLEOTIDE SEQUENCE [LARGE SCALE GENOMIC DNA]</scope>
    <source>
        <strain evidence="2 3">CCMP2467</strain>
    </source>
</reference>
<dbReference type="AlphaFoldDB" id="A0A1Q9BVV9"/>
<organism evidence="2 3">
    <name type="scientific">Symbiodinium microadriaticum</name>
    <name type="common">Dinoflagellate</name>
    <name type="synonym">Zooxanthella microadriatica</name>
    <dbReference type="NCBI Taxonomy" id="2951"/>
    <lineage>
        <taxon>Eukaryota</taxon>
        <taxon>Sar</taxon>
        <taxon>Alveolata</taxon>
        <taxon>Dinophyceae</taxon>
        <taxon>Suessiales</taxon>
        <taxon>Symbiodiniaceae</taxon>
        <taxon>Symbiodinium</taxon>
    </lineage>
</organism>
<gene>
    <name evidence="2" type="ORF">AK812_SmicGene45548</name>
</gene>
<evidence type="ECO:0000313" key="3">
    <source>
        <dbReference type="Proteomes" id="UP000186817"/>
    </source>
</evidence>
<protein>
    <submittedName>
        <fullName evidence="2">Uncharacterized protein</fullName>
    </submittedName>
</protein>
<proteinExistence type="predicted"/>
<keyword evidence="3" id="KW-1185">Reference proteome</keyword>
<evidence type="ECO:0000256" key="1">
    <source>
        <dbReference type="SAM" id="MobiDB-lite"/>
    </source>
</evidence>
<dbReference type="Proteomes" id="UP000186817">
    <property type="component" value="Unassembled WGS sequence"/>
</dbReference>
<sequence>MGSPELQALLAPWAKRGKEGREEDRKEGRKEGRKAKFVALLRSIGVSQEDTSVAVAKFGPGNVSHASFLRWTFGHLVTSRLYFEKCHPDVRAASIWQGHAWWTNNNGAGNSAALYRRHAA</sequence>
<feature type="compositionally biased region" description="Basic and acidic residues" evidence="1">
    <location>
        <begin position="16"/>
        <end position="30"/>
    </location>
</feature>
<comment type="caution">
    <text evidence="2">The sequence shown here is derived from an EMBL/GenBank/DDBJ whole genome shotgun (WGS) entry which is preliminary data.</text>
</comment>
<feature type="region of interest" description="Disordered" evidence="1">
    <location>
        <begin position="1"/>
        <end position="31"/>
    </location>
</feature>
<name>A0A1Q9BVV9_SYMMI</name>
<dbReference type="EMBL" id="LSRX01003183">
    <property type="protein sequence ID" value="OLP74809.1"/>
    <property type="molecule type" value="Genomic_DNA"/>
</dbReference>